<evidence type="ECO:0000313" key="11">
    <source>
        <dbReference type="EMBL" id="SVE94088.1"/>
    </source>
</evidence>
<dbReference type="EC" id="3.2.1.169" evidence="6"/>
<feature type="domain" description="GH84" evidence="10">
    <location>
        <begin position="15"/>
        <end position="291"/>
    </location>
</feature>
<feature type="region of interest" description="Disordered" evidence="9">
    <location>
        <begin position="368"/>
        <end position="413"/>
    </location>
</feature>
<keyword evidence="1" id="KW-0378">Hydrolase</keyword>
<dbReference type="PROSITE" id="PS52009">
    <property type="entry name" value="GH84"/>
    <property type="match status" value="1"/>
</dbReference>
<dbReference type="GO" id="GO:0009100">
    <property type="term" value="P:glycoprotein metabolic process"/>
    <property type="evidence" value="ECO:0007669"/>
    <property type="project" value="TreeGrafter"/>
</dbReference>
<feature type="region of interest" description="Disordered" evidence="9">
    <location>
        <begin position="451"/>
        <end position="505"/>
    </location>
</feature>
<dbReference type="GO" id="GO:0016231">
    <property type="term" value="F:beta-N-acetylglucosaminidase activity"/>
    <property type="evidence" value="ECO:0007669"/>
    <property type="project" value="TreeGrafter"/>
</dbReference>
<feature type="compositionally biased region" description="Acidic residues" evidence="9">
    <location>
        <begin position="489"/>
        <end position="505"/>
    </location>
</feature>
<feature type="coiled-coil region" evidence="8">
    <location>
        <begin position="784"/>
        <end position="891"/>
    </location>
</feature>
<gene>
    <name evidence="11" type="primary">EOG090X01OH</name>
</gene>
<evidence type="ECO:0000256" key="1">
    <source>
        <dbReference type="ARBA" id="ARBA00022801"/>
    </source>
</evidence>
<dbReference type="FunFam" id="3.20.20.80:FF:000009">
    <property type="entry name" value="O-GlcNAcase BT_4395"/>
    <property type="match status" value="1"/>
</dbReference>
<keyword evidence="2" id="KW-0326">Glycosidase</keyword>
<proteinExistence type="evidence at transcript level"/>
<evidence type="ECO:0000256" key="2">
    <source>
        <dbReference type="ARBA" id="ARBA00023295"/>
    </source>
</evidence>
<feature type="region of interest" description="Disordered" evidence="9">
    <location>
        <begin position="707"/>
        <end position="744"/>
    </location>
</feature>
<feature type="compositionally biased region" description="Low complexity" evidence="9">
    <location>
        <begin position="371"/>
        <end position="385"/>
    </location>
</feature>
<feature type="compositionally biased region" description="Polar residues" evidence="9">
    <location>
        <begin position="451"/>
        <end position="460"/>
    </location>
</feature>
<reference evidence="11" key="1">
    <citation type="submission" date="2018-08" db="EMBL/GenBank/DDBJ databases">
        <authorList>
            <person name="Cornetti L."/>
        </authorList>
    </citation>
    <scope>NUCLEOTIDE SEQUENCE</scope>
    <source>
        <strain evidence="11">OM-SAIQ-clone2</strain>
    </source>
</reference>
<dbReference type="InterPro" id="IPR051822">
    <property type="entry name" value="Glycosyl_Hydrolase_84"/>
</dbReference>
<dbReference type="SUPFAM" id="SSF51445">
    <property type="entry name" value="(Trans)glycosidases"/>
    <property type="match status" value="1"/>
</dbReference>
<feature type="compositionally biased region" description="Basic and acidic residues" evidence="9">
    <location>
        <begin position="471"/>
        <end position="488"/>
    </location>
</feature>
<dbReference type="Gene3D" id="1.20.58.240">
    <property type="entry name" value="STAT, domain 1"/>
    <property type="match status" value="1"/>
</dbReference>
<comment type="catalytic activity">
    <reaction evidence="4">
        <text>3-O-(N-acetyl-beta-D-glucosaminyl)-L-seryl-[protein] + H2O = N-acetyl-D-glucosamine + L-seryl-[protein]</text>
        <dbReference type="Rhea" id="RHEA:48876"/>
        <dbReference type="Rhea" id="RHEA-COMP:9863"/>
        <dbReference type="Rhea" id="RHEA-COMP:12251"/>
        <dbReference type="ChEBI" id="CHEBI:15377"/>
        <dbReference type="ChEBI" id="CHEBI:29999"/>
        <dbReference type="ChEBI" id="CHEBI:90838"/>
        <dbReference type="ChEBI" id="CHEBI:506227"/>
        <dbReference type="EC" id="3.2.1.169"/>
    </reaction>
</comment>
<dbReference type="Pfam" id="PF07555">
    <property type="entry name" value="NAGidase"/>
    <property type="match status" value="1"/>
</dbReference>
<dbReference type="EMBL" id="LR024469">
    <property type="protein sequence ID" value="SVE94088.1"/>
    <property type="molecule type" value="mRNA"/>
</dbReference>
<evidence type="ECO:0000256" key="8">
    <source>
        <dbReference type="SAM" id="Coils"/>
    </source>
</evidence>
<evidence type="ECO:0000256" key="7">
    <source>
        <dbReference type="ARBA" id="ARBA00076634"/>
    </source>
</evidence>
<protein>
    <recommendedName>
        <fullName evidence="6">protein O-GlcNAcase</fullName>
        <ecNumber evidence="6">3.2.1.169</ecNumber>
    </recommendedName>
    <alternativeName>
        <fullName evidence="3">Beta-N-acetylhexosaminidase</fullName>
    </alternativeName>
    <alternativeName>
        <fullName evidence="7">Beta-hexosaminidase</fullName>
    </alternativeName>
</protein>
<organism evidence="11">
    <name type="scientific">Simocephalus serrulatus</name>
    <dbReference type="NCBI Taxonomy" id="117539"/>
    <lineage>
        <taxon>Eukaryota</taxon>
        <taxon>Metazoa</taxon>
        <taxon>Ecdysozoa</taxon>
        <taxon>Arthropoda</taxon>
        <taxon>Crustacea</taxon>
        <taxon>Branchiopoda</taxon>
        <taxon>Diplostraca</taxon>
        <taxon>Cladocera</taxon>
        <taxon>Anomopoda</taxon>
        <taxon>Daphniidae</taxon>
        <taxon>Simocephalus</taxon>
    </lineage>
</organism>
<evidence type="ECO:0000256" key="3">
    <source>
        <dbReference type="ARBA" id="ARBA00030512"/>
    </source>
</evidence>
<dbReference type="InterPro" id="IPR017853">
    <property type="entry name" value="GH"/>
</dbReference>
<dbReference type="AlphaFoldDB" id="A0A4Y7NLE0"/>
<evidence type="ECO:0000256" key="6">
    <source>
        <dbReference type="ARBA" id="ARBA00066938"/>
    </source>
</evidence>
<dbReference type="PANTHER" id="PTHR13170">
    <property type="entry name" value="O-GLCNACASE"/>
    <property type="match status" value="1"/>
</dbReference>
<dbReference type="PANTHER" id="PTHR13170:SF16">
    <property type="entry name" value="PROTEIN O-GLCNACASE"/>
    <property type="match status" value="1"/>
</dbReference>
<evidence type="ECO:0000259" key="10">
    <source>
        <dbReference type="PROSITE" id="PS52009"/>
    </source>
</evidence>
<evidence type="ECO:0000256" key="4">
    <source>
        <dbReference type="ARBA" id="ARBA00050933"/>
    </source>
</evidence>
<dbReference type="Gene3D" id="3.20.20.80">
    <property type="entry name" value="Glycosidases"/>
    <property type="match status" value="1"/>
</dbReference>
<evidence type="ECO:0000256" key="9">
    <source>
        <dbReference type="SAM" id="MobiDB-lite"/>
    </source>
</evidence>
<evidence type="ECO:0000256" key="5">
    <source>
        <dbReference type="ARBA" id="ARBA00052136"/>
    </source>
</evidence>
<accession>A0A4Y7NLE0</accession>
<feature type="region of interest" description="Disordered" evidence="9">
    <location>
        <begin position="667"/>
        <end position="692"/>
    </location>
</feature>
<comment type="catalytic activity">
    <reaction evidence="5">
        <text>3-O-(N-acetyl-beta-D-glucosaminyl)-L-threonyl-[protein] + H2O = L-threonyl-[protein] + N-acetyl-D-glucosamine</text>
        <dbReference type="Rhea" id="RHEA:48892"/>
        <dbReference type="Rhea" id="RHEA-COMP:11060"/>
        <dbReference type="Rhea" id="RHEA-COMP:12252"/>
        <dbReference type="ChEBI" id="CHEBI:15377"/>
        <dbReference type="ChEBI" id="CHEBI:30013"/>
        <dbReference type="ChEBI" id="CHEBI:90840"/>
        <dbReference type="ChEBI" id="CHEBI:506227"/>
        <dbReference type="EC" id="3.2.1.169"/>
    </reaction>
</comment>
<dbReference type="InterPro" id="IPR011496">
    <property type="entry name" value="O-GlcNAcase_cat"/>
</dbReference>
<dbReference type="GO" id="GO:0102571">
    <property type="term" value="F:[protein]-3-O-(N-acetyl-D-glucosaminyl)-L-serine/L-threonine O-N-acetyl-alpha-D-glucosaminase activity"/>
    <property type="evidence" value="ECO:0007669"/>
    <property type="project" value="UniProtKB-EC"/>
</dbReference>
<sequence>MQPTNPADAKGDAAFICGVVEGFYGRPWTLDQRKDLFIKLQEWGMNSYLYAPKDDYKHRAYWRELYSVEEAEHLTTLIAASKECNIMFFYALSPGLDITYSSPKEMVILKRKLDQVAQFGCTAFALLFDDIEAEMTESDKVAFPSFAHAQVSVTNEIYEHLNQPKGFLFCPTQYCGSRAVPDVPNSEYLNTVGCKLDPGIDIMWTGPKVISRLISPESIDAIAEVLRRKPVIWDNLHANDYDQKRIFLGPYSGRPSTLLTKLKGVLTNPNCEYGANFVAIHTVAQWSKCSVDTALDNQSNDAISADIKLEQESRSDRSDDEDVSLPMHIYHPRLALKKSLQLWLPEFKRTKSMWGPISKPHVNNVPPVTFSSSSQSAVPCSSTSSLEEGGASPGSAPMPTAEHSSSEEANELASDATLTPCLVDGTESAESASMVSLDRVAECLEPMETVESTFSASSHAKNLDVEDVDDDNNKESPLKEEMPSAADHEEADVVMESERKEEEEDFQLTADDLTLLCDVFYLPFEHGPQGMQLLQEFNWLKLNSHLVSSNPSKMVSAGSPEVKEWHQRADKFDAMSRALNRLFTRLTYINNRELLYELYPYVWDMRGVVALLNSYVKWLSFNQGSKQGFLSGEQEPWVFRGGLAADLQCKDSHGMFVRQNSCIPLDEGSDDHAPIPTSAVSTPAPESPAISDDKLKIKSRLPILSTPKSSIVQHGTPQSQPVSSRMEVQSKADDSVPATPKGELGSKRASFIETGFVETLKTQFTPGQPLSPSLSMAIEERVTGIQLSQENDNLKAEIRDLNEKLETLKVRRNQDKEKLKEADKMRLQLDQLLEFKRAILESQSQLQKELQRVKQEAKEALIDQQSKNHDNDEYQEMLEMATLDKEMAEEKVRFGRFSWFLKNRVSLFTTVIFFRRKVFN</sequence>
<name>A0A4Y7NLE0_9CRUS</name>
<feature type="compositionally biased region" description="Polar residues" evidence="9">
    <location>
        <begin position="707"/>
        <end position="727"/>
    </location>
</feature>
<keyword evidence="8" id="KW-0175">Coiled coil</keyword>